<dbReference type="Proteomes" id="UP000236745">
    <property type="component" value="Unassembled WGS sequence"/>
</dbReference>
<dbReference type="PANTHER" id="PTHR43563">
    <property type="entry name" value="AMINE OXIDASE"/>
    <property type="match status" value="1"/>
</dbReference>
<protein>
    <submittedName>
        <fullName evidence="4">Monoamine oxidase</fullName>
    </submittedName>
</protein>
<dbReference type="PANTHER" id="PTHR43563:SF14">
    <property type="entry name" value="AMINE OXIDASE"/>
    <property type="match status" value="1"/>
</dbReference>
<dbReference type="Pfam" id="PF01593">
    <property type="entry name" value="Amino_oxidase"/>
    <property type="match status" value="1"/>
</dbReference>
<comment type="similarity">
    <text evidence="1">Belongs to the flavin monoamine oxidase family.</text>
</comment>
<dbReference type="RefSeq" id="WP_200826755.1">
    <property type="nucleotide sequence ID" value="NZ_FNVQ01000002.1"/>
</dbReference>
<dbReference type="AlphaFoldDB" id="A0A1H6AT94"/>
<evidence type="ECO:0000313" key="5">
    <source>
        <dbReference type="Proteomes" id="UP000236745"/>
    </source>
</evidence>
<sequence length="382" mass="42262">MLDVAIIGGGLSGLYLAQKLWSSGRSFELFEARSRFGGRILSRPVKGEFNYDLGPGWVWPDSQPRIAGLLRSLGLNTYPQWVSGDSLYQIDRDRAAQRYSDPATYADARRVEGGTAAVIDKLVQHLPAERLHSAHRLDALTDAGEYILLNLEHQGTQRQLFAHQVVLCMPPRLLAERVAFKPALAPSLQRLMRETPTWMAGQAKALIRYKYPFWRQQRLSGAMLSGYPSAMLAEVFDAGAEQGGDAALSGFFALPAELRRRWRDDLEALLLDQLVRAFGPEAATPESVEIQDWADEALTAATADAQPLSAHPDYGHPWFELDHWNDKLLFCGSETATHFGGYLEGALEAAERVAQALNLSEQTSSLGPETGELQHASEFTAR</sequence>
<organism evidence="4 5">
    <name type="scientific">Marinobacterium lutimaris</name>
    <dbReference type="NCBI Taxonomy" id="568106"/>
    <lineage>
        <taxon>Bacteria</taxon>
        <taxon>Pseudomonadati</taxon>
        <taxon>Pseudomonadota</taxon>
        <taxon>Gammaproteobacteria</taxon>
        <taxon>Oceanospirillales</taxon>
        <taxon>Oceanospirillaceae</taxon>
        <taxon>Marinobacterium</taxon>
    </lineage>
</organism>
<evidence type="ECO:0000256" key="1">
    <source>
        <dbReference type="ARBA" id="ARBA00005995"/>
    </source>
</evidence>
<feature type="domain" description="Amine oxidase" evidence="3">
    <location>
        <begin position="104"/>
        <end position="357"/>
    </location>
</feature>
<name>A0A1H6AT94_9GAMM</name>
<gene>
    <name evidence="4" type="ORF">SAMN05444390_102207</name>
</gene>
<dbReference type="GO" id="GO:0016491">
    <property type="term" value="F:oxidoreductase activity"/>
    <property type="evidence" value="ECO:0007669"/>
    <property type="project" value="InterPro"/>
</dbReference>
<dbReference type="SUPFAM" id="SSF51905">
    <property type="entry name" value="FAD/NAD(P)-binding domain"/>
    <property type="match status" value="1"/>
</dbReference>
<proteinExistence type="inferred from homology"/>
<evidence type="ECO:0000313" key="4">
    <source>
        <dbReference type="EMBL" id="SEG51919.1"/>
    </source>
</evidence>
<dbReference type="Pfam" id="PF13450">
    <property type="entry name" value="NAD_binding_8"/>
    <property type="match status" value="1"/>
</dbReference>
<keyword evidence="5" id="KW-1185">Reference proteome</keyword>
<accession>A0A1H6AT94</accession>
<feature type="region of interest" description="Disordered" evidence="2">
    <location>
        <begin position="362"/>
        <end position="382"/>
    </location>
</feature>
<dbReference type="InterPro" id="IPR002937">
    <property type="entry name" value="Amino_oxidase"/>
</dbReference>
<dbReference type="Gene3D" id="3.90.660.10">
    <property type="match status" value="1"/>
</dbReference>
<reference evidence="4 5" key="1">
    <citation type="submission" date="2016-10" db="EMBL/GenBank/DDBJ databases">
        <authorList>
            <person name="de Groot N.N."/>
        </authorList>
    </citation>
    <scope>NUCLEOTIDE SEQUENCE [LARGE SCALE GENOMIC DNA]</scope>
    <source>
        <strain evidence="4 5">DSM 22012</strain>
    </source>
</reference>
<evidence type="ECO:0000259" key="3">
    <source>
        <dbReference type="Pfam" id="PF01593"/>
    </source>
</evidence>
<dbReference type="InterPro" id="IPR050703">
    <property type="entry name" value="Flavin_MAO"/>
</dbReference>
<dbReference type="Gene3D" id="3.50.50.60">
    <property type="entry name" value="FAD/NAD(P)-binding domain"/>
    <property type="match status" value="2"/>
</dbReference>
<evidence type="ECO:0000256" key="2">
    <source>
        <dbReference type="SAM" id="MobiDB-lite"/>
    </source>
</evidence>
<dbReference type="EMBL" id="FNVQ01000002">
    <property type="protein sequence ID" value="SEG51919.1"/>
    <property type="molecule type" value="Genomic_DNA"/>
</dbReference>
<dbReference type="SUPFAM" id="SSF54373">
    <property type="entry name" value="FAD-linked reductases, C-terminal domain"/>
    <property type="match status" value="1"/>
</dbReference>
<dbReference type="InterPro" id="IPR036188">
    <property type="entry name" value="FAD/NAD-bd_sf"/>
</dbReference>